<reference evidence="2 3" key="1">
    <citation type="submission" date="2020-08" db="EMBL/GenBank/DDBJ databases">
        <title>Sequencing the genomes of 1000 actinobacteria strains.</title>
        <authorList>
            <person name="Klenk H.-P."/>
        </authorList>
    </citation>
    <scope>NUCLEOTIDE SEQUENCE [LARGE SCALE GENOMIC DNA]</scope>
    <source>
        <strain evidence="2 3">DSM 44786</strain>
    </source>
</reference>
<gene>
    <name evidence="2" type="ORF">F4556_006343</name>
</gene>
<dbReference type="Pfam" id="PF00550">
    <property type="entry name" value="PP-binding"/>
    <property type="match status" value="1"/>
</dbReference>
<evidence type="ECO:0000313" key="3">
    <source>
        <dbReference type="Proteomes" id="UP000573327"/>
    </source>
</evidence>
<dbReference type="InterPro" id="IPR036736">
    <property type="entry name" value="ACP-like_sf"/>
</dbReference>
<dbReference type="EMBL" id="JACHJR010000001">
    <property type="protein sequence ID" value="MBB4950808.1"/>
    <property type="molecule type" value="Genomic_DNA"/>
</dbReference>
<feature type="domain" description="Carrier" evidence="1">
    <location>
        <begin position="2"/>
        <end position="76"/>
    </location>
</feature>
<keyword evidence="3" id="KW-1185">Reference proteome</keyword>
<dbReference type="Gene3D" id="1.10.1200.10">
    <property type="entry name" value="ACP-like"/>
    <property type="match status" value="1"/>
</dbReference>
<evidence type="ECO:0000259" key="1">
    <source>
        <dbReference type="PROSITE" id="PS50075"/>
    </source>
</evidence>
<comment type="caution">
    <text evidence="2">The sequence shown here is derived from an EMBL/GenBank/DDBJ whole genome shotgun (WGS) entry which is preliminary data.</text>
</comment>
<dbReference type="InterPro" id="IPR009081">
    <property type="entry name" value="PP-bd_ACP"/>
</dbReference>
<proteinExistence type="predicted"/>
<dbReference type="PROSITE" id="PS50075">
    <property type="entry name" value="CARRIER"/>
    <property type="match status" value="1"/>
</dbReference>
<dbReference type="SUPFAM" id="SSF47336">
    <property type="entry name" value="ACP-like"/>
    <property type="match status" value="1"/>
</dbReference>
<sequence length="86" mass="9380">MDAVSQHLVTLLTEKFEVPAEHIDPQATLADLELDSLAVVELYLTLQERWNIPLDENGADAEHTVDAIARRITELLAAAATESEGA</sequence>
<accession>A0A7W7SHX7</accession>
<protein>
    <submittedName>
        <fullName evidence="2">Acyl carrier protein</fullName>
    </submittedName>
</protein>
<dbReference type="RefSeq" id="WP_184922353.1">
    <property type="nucleotide sequence ID" value="NZ_JACHJR010000001.1"/>
</dbReference>
<dbReference type="Proteomes" id="UP000573327">
    <property type="component" value="Unassembled WGS sequence"/>
</dbReference>
<dbReference type="AlphaFoldDB" id="A0A7W7SHX7"/>
<organism evidence="2 3">
    <name type="scientific">Kitasatospora gansuensis</name>
    <dbReference type="NCBI Taxonomy" id="258050"/>
    <lineage>
        <taxon>Bacteria</taxon>
        <taxon>Bacillati</taxon>
        <taxon>Actinomycetota</taxon>
        <taxon>Actinomycetes</taxon>
        <taxon>Kitasatosporales</taxon>
        <taxon>Streptomycetaceae</taxon>
        <taxon>Kitasatospora</taxon>
    </lineage>
</organism>
<name>A0A7W7SHX7_9ACTN</name>
<evidence type="ECO:0000313" key="2">
    <source>
        <dbReference type="EMBL" id="MBB4950808.1"/>
    </source>
</evidence>